<gene>
    <name evidence="15" type="ORF">Pyn_08911</name>
</gene>
<evidence type="ECO:0000256" key="6">
    <source>
        <dbReference type="ARBA" id="ARBA00022622"/>
    </source>
</evidence>
<evidence type="ECO:0000256" key="5">
    <source>
        <dbReference type="ARBA" id="ARBA00022475"/>
    </source>
</evidence>
<feature type="signal peptide" evidence="13">
    <location>
        <begin position="1"/>
        <end position="26"/>
    </location>
</feature>
<keyword evidence="10" id="KW-0325">Glycoprotein</keyword>
<dbReference type="PRINTS" id="PR00382">
    <property type="entry name" value="LIPIDTRNSFER"/>
</dbReference>
<keyword evidence="11" id="KW-0449">Lipoprotein</keyword>
<dbReference type="InterPro" id="IPR036312">
    <property type="entry name" value="Bifun_inhib/LTP/seed_sf"/>
</dbReference>
<dbReference type="STRING" id="2094558.A0A315ARM8"/>
<keyword evidence="5" id="KW-1003">Cell membrane</keyword>
<feature type="region of interest" description="Disordered" evidence="12">
    <location>
        <begin position="122"/>
        <end position="193"/>
    </location>
</feature>
<keyword evidence="7 13" id="KW-0732">Signal</keyword>
<evidence type="ECO:0000259" key="14">
    <source>
        <dbReference type="SMART" id="SM00499"/>
    </source>
</evidence>
<evidence type="ECO:0000256" key="8">
    <source>
        <dbReference type="ARBA" id="ARBA00023121"/>
    </source>
</evidence>
<accession>A0A315ARM8</accession>
<evidence type="ECO:0000256" key="7">
    <source>
        <dbReference type="ARBA" id="ARBA00022729"/>
    </source>
</evidence>
<keyword evidence="6" id="KW-0472">Membrane</keyword>
<dbReference type="EMBL" id="PJQY01000170">
    <property type="protein sequence ID" value="PQQ16916.1"/>
    <property type="molecule type" value="Genomic_DNA"/>
</dbReference>
<name>A0A315ARM8_PRUYE</name>
<dbReference type="CDD" id="cd00010">
    <property type="entry name" value="AAI_LTSS"/>
    <property type="match status" value="1"/>
</dbReference>
<evidence type="ECO:0000256" key="4">
    <source>
        <dbReference type="ARBA" id="ARBA00022448"/>
    </source>
</evidence>
<dbReference type="SMART" id="SM00499">
    <property type="entry name" value="AAI"/>
    <property type="match status" value="1"/>
</dbReference>
<comment type="caution">
    <text evidence="15">The sequence shown here is derived from an EMBL/GenBank/DDBJ whole genome shotgun (WGS) entry which is preliminary data.</text>
</comment>
<dbReference type="AlphaFoldDB" id="A0A315ARM8"/>
<evidence type="ECO:0000256" key="3">
    <source>
        <dbReference type="ARBA" id="ARBA00009748"/>
    </source>
</evidence>
<dbReference type="InterPro" id="IPR043325">
    <property type="entry name" value="LTSS"/>
</dbReference>
<evidence type="ECO:0000313" key="16">
    <source>
        <dbReference type="Proteomes" id="UP000250321"/>
    </source>
</evidence>
<dbReference type="GO" id="GO:0008289">
    <property type="term" value="F:lipid binding"/>
    <property type="evidence" value="ECO:0007669"/>
    <property type="project" value="UniProtKB-KW"/>
</dbReference>
<keyword evidence="6" id="KW-0336">GPI-anchor</keyword>
<organism evidence="15 16">
    <name type="scientific">Prunus yedoensis var. nudiflora</name>
    <dbReference type="NCBI Taxonomy" id="2094558"/>
    <lineage>
        <taxon>Eukaryota</taxon>
        <taxon>Viridiplantae</taxon>
        <taxon>Streptophyta</taxon>
        <taxon>Embryophyta</taxon>
        <taxon>Tracheophyta</taxon>
        <taxon>Spermatophyta</taxon>
        <taxon>Magnoliopsida</taxon>
        <taxon>eudicotyledons</taxon>
        <taxon>Gunneridae</taxon>
        <taxon>Pentapetalae</taxon>
        <taxon>rosids</taxon>
        <taxon>fabids</taxon>
        <taxon>Rosales</taxon>
        <taxon>Rosaceae</taxon>
        <taxon>Amygdaloideae</taxon>
        <taxon>Amygdaleae</taxon>
        <taxon>Prunus</taxon>
    </lineage>
</organism>
<evidence type="ECO:0000256" key="1">
    <source>
        <dbReference type="ARBA" id="ARBA00003211"/>
    </source>
</evidence>
<dbReference type="InterPro" id="IPR000528">
    <property type="entry name" value="Plant_nsLTP"/>
</dbReference>
<feature type="chain" id="PRO_5016355348" evidence="13">
    <location>
        <begin position="27"/>
        <end position="212"/>
    </location>
</feature>
<evidence type="ECO:0000256" key="9">
    <source>
        <dbReference type="ARBA" id="ARBA00023157"/>
    </source>
</evidence>
<keyword evidence="9" id="KW-1015">Disulfide bond</keyword>
<feature type="compositionally biased region" description="Polar residues" evidence="12">
    <location>
        <begin position="153"/>
        <end position="167"/>
    </location>
</feature>
<comment type="similarity">
    <text evidence="3">Belongs to the plant LTP family.</text>
</comment>
<feature type="compositionally biased region" description="Low complexity" evidence="12">
    <location>
        <begin position="135"/>
        <end position="152"/>
    </location>
</feature>
<evidence type="ECO:0000256" key="11">
    <source>
        <dbReference type="ARBA" id="ARBA00023288"/>
    </source>
</evidence>
<dbReference type="Pfam" id="PF14368">
    <property type="entry name" value="LTP_2"/>
    <property type="match status" value="1"/>
</dbReference>
<comment type="function">
    <text evidence="1">Plant non-specific lipid-transfer proteins transfer phospholipids as well as galactolipids across membranes. May play a role in wax or cutin deposition in the cell walls of expanding epidermal cells and certain secretory tissues.</text>
</comment>
<dbReference type="GO" id="GO:0006869">
    <property type="term" value="P:lipid transport"/>
    <property type="evidence" value="ECO:0007669"/>
    <property type="project" value="InterPro"/>
</dbReference>
<evidence type="ECO:0000313" key="15">
    <source>
        <dbReference type="EMBL" id="PQQ16916.1"/>
    </source>
</evidence>
<dbReference type="InterPro" id="IPR016140">
    <property type="entry name" value="Bifunc_inhib/LTP/seed_store"/>
</dbReference>
<dbReference type="OrthoDB" id="1914452at2759"/>
<dbReference type="SUPFAM" id="SSF47699">
    <property type="entry name" value="Bifunctional inhibitor/lipid-transfer protein/seed storage 2S albumin"/>
    <property type="match status" value="1"/>
</dbReference>
<dbReference type="PANTHER" id="PTHR33044">
    <property type="entry name" value="BIFUNCTIONAL INHIBITOR/LIPID-TRANSFER PROTEIN/SEED STORAGE 2S ALBUMIN SUPERFAMILY PROTEIN-RELATED"/>
    <property type="match status" value="1"/>
</dbReference>
<dbReference type="Gene3D" id="1.10.110.10">
    <property type="entry name" value="Plant lipid-transfer and hydrophobic proteins"/>
    <property type="match status" value="1"/>
</dbReference>
<evidence type="ECO:0000256" key="10">
    <source>
        <dbReference type="ARBA" id="ARBA00023180"/>
    </source>
</evidence>
<evidence type="ECO:0000256" key="12">
    <source>
        <dbReference type="SAM" id="MobiDB-lite"/>
    </source>
</evidence>
<keyword evidence="8" id="KW-0446">Lipid-binding</keyword>
<keyword evidence="16" id="KW-1185">Reference proteome</keyword>
<keyword evidence="4" id="KW-0813">Transport</keyword>
<proteinExistence type="inferred from homology"/>
<dbReference type="GO" id="GO:0098552">
    <property type="term" value="C:side of membrane"/>
    <property type="evidence" value="ECO:0007669"/>
    <property type="project" value="UniProtKB-KW"/>
</dbReference>
<feature type="domain" description="Bifunctional inhibitor/plant lipid transfer protein/seed storage helical" evidence="14">
    <location>
        <begin position="32"/>
        <end position="111"/>
    </location>
</feature>
<dbReference type="GO" id="GO:0005886">
    <property type="term" value="C:plasma membrane"/>
    <property type="evidence" value="ECO:0007669"/>
    <property type="project" value="UniProtKB-SubCell"/>
</dbReference>
<sequence>MELFKAFRLITIPITLLIISLTSINGQISTPCTASMISNFTPCINFITGSSNNGTSPTQSCCSSVKSLMSTSTDCACLLITASVPFQLPINRTLALSLPRACNVGGIPLQCKASASPLAAPGPALLGPTPPPTASSPSSPSASKAVAEAPAPQSGTADDLQPTSPSVESEAPTKSPPGTGRLTPSASASTPSYVSPPSLLLIILGLVVYKSY</sequence>
<comment type="subcellular location">
    <subcellularLocation>
        <location evidence="2">Cell membrane</location>
        <topology evidence="2">Lipid-anchor</topology>
        <topology evidence="2">GPI-anchor</topology>
    </subcellularLocation>
</comment>
<evidence type="ECO:0000256" key="13">
    <source>
        <dbReference type="SAM" id="SignalP"/>
    </source>
</evidence>
<reference evidence="15 16" key="1">
    <citation type="submission" date="2018-02" db="EMBL/GenBank/DDBJ databases">
        <title>Draft genome of wild Prunus yedoensis var. nudiflora.</title>
        <authorList>
            <person name="Baek S."/>
            <person name="Kim J.-H."/>
            <person name="Choi K."/>
            <person name="Kim G.-B."/>
            <person name="Cho A."/>
            <person name="Jang H."/>
            <person name="Shin C.-H."/>
            <person name="Yu H.-J."/>
            <person name="Mun J.-H."/>
        </authorList>
    </citation>
    <scope>NUCLEOTIDE SEQUENCE [LARGE SCALE GENOMIC DNA]</scope>
    <source>
        <strain evidence="16">cv. Jeju island</strain>
        <tissue evidence="15">Leaf</tissue>
    </source>
</reference>
<dbReference type="Proteomes" id="UP000250321">
    <property type="component" value="Unassembled WGS sequence"/>
</dbReference>
<evidence type="ECO:0000256" key="2">
    <source>
        <dbReference type="ARBA" id="ARBA00004609"/>
    </source>
</evidence>
<protein>
    <submittedName>
        <fullName evidence="15">Non-specific lipid-transfer protein-like protein</fullName>
    </submittedName>
</protein>